<dbReference type="Gene3D" id="3.40.50.620">
    <property type="entry name" value="HUPs"/>
    <property type="match status" value="1"/>
</dbReference>
<gene>
    <name evidence="2" type="ORF">H0I76_00845</name>
</gene>
<reference evidence="2" key="1">
    <citation type="submission" date="2020-12" db="EMBL/GenBank/DDBJ databases">
        <title>Bacterial taxonomy.</title>
        <authorList>
            <person name="Pan X."/>
        </authorList>
    </citation>
    <scope>NUCLEOTIDE SEQUENCE</scope>
    <source>
        <strain evidence="2">M0105</strain>
    </source>
</reference>
<dbReference type="InterPro" id="IPR014729">
    <property type="entry name" value="Rossmann-like_a/b/a_fold"/>
</dbReference>
<protein>
    <submittedName>
        <fullName evidence="2">YdcF family protein</fullName>
    </submittedName>
</protein>
<dbReference type="GO" id="GO:0000270">
    <property type="term" value="P:peptidoglycan metabolic process"/>
    <property type="evidence" value="ECO:0007669"/>
    <property type="project" value="TreeGrafter"/>
</dbReference>
<name>A0A8J7M415_9RHOB</name>
<sequence length="232" mass="25266">MILQRGGHRERGRAAFSRPLRVALAAAAIGALSFFATFAAAAAHRALAAASPEPAELIVVLGGEFGNNPCRVDTDYRMIRGLEISARMPDATVVVSETVAPFPDLVRANTAVLAHLNGLPQPDKLLVEPRAVSTFENVRFTVDLLGERPEGRVILVTDPVHMLRARALWRYFVGDWPDYALARARGKPISRARLTYHLREAAAWWLNLGKVAAWEALALAGVDNATRGGMIR</sequence>
<dbReference type="Proteomes" id="UP000655420">
    <property type="component" value="Unassembled WGS sequence"/>
</dbReference>
<dbReference type="PANTHER" id="PTHR30336:SF4">
    <property type="entry name" value="ENVELOPE BIOGENESIS FACTOR ELYC"/>
    <property type="match status" value="1"/>
</dbReference>
<dbReference type="EMBL" id="JAEHHL010000001">
    <property type="protein sequence ID" value="MBK0397725.1"/>
    <property type="molecule type" value="Genomic_DNA"/>
</dbReference>
<evidence type="ECO:0000259" key="1">
    <source>
        <dbReference type="Pfam" id="PF02698"/>
    </source>
</evidence>
<feature type="domain" description="DUF218" evidence="1">
    <location>
        <begin position="57"/>
        <end position="172"/>
    </location>
</feature>
<dbReference type="GO" id="GO:0043164">
    <property type="term" value="P:Gram-negative-bacterium-type cell wall biogenesis"/>
    <property type="evidence" value="ECO:0007669"/>
    <property type="project" value="TreeGrafter"/>
</dbReference>
<accession>A0A8J7M415</accession>
<dbReference type="PANTHER" id="PTHR30336">
    <property type="entry name" value="INNER MEMBRANE PROTEIN, PROBABLE PERMEASE"/>
    <property type="match status" value="1"/>
</dbReference>
<dbReference type="CDD" id="cd06259">
    <property type="entry name" value="YdcF-like"/>
    <property type="match status" value="1"/>
</dbReference>
<organism evidence="2 3">
    <name type="scientific">Thermohalobaculum xanthum</name>
    <dbReference type="NCBI Taxonomy" id="2753746"/>
    <lineage>
        <taxon>Bacteria</taxon>
        <taxon>Pseudomonadati</taxon>
        <taxon>Pseudomonadota</taxon>
        <taxon>Alphaproteobacteria</taxon>
        <taxon>Rhodobacterales</taxon>
        <taxon>Paracoccaceae</taxon>
        <taxon>Thermohalobaculum</taxon>
    </lineage>
</organism>
<evidence type="ECO:0000313" key="2">
    <source>
        <dbReference type="EMBL" id="MBK0397725.1"/>
    </source>
</evidence>
<dbReference type="RefSeq" id="WP_200605777.1">
    <property type="nucleotide sequence ID" value="NZ_JAEHHL010000001.1"/>
</dbReference>
<dbReference type="InterPro" id="IPR051599">
    <property type="entry name" value="Cell_Envelope_Assoc"/>
</dbReference>
<evidence type="ECO:0000313" key="3">
    <source>
        <dbReference type="Proteomes" id="UP000655420"/>
    </source>
</evidence>
<dbReference type="AlphaFoldDB" id="A0A8J7M415"/>
<proteinExistence type="predicted"/>
<keyword evidence="3" id="KW-1185">Reference proteome</keyword>
<comment type="caution">
    <text evidence="2">The sequence shown here is derived from an EMBL/GenBank/DDBJ whole genome shotgun (WGS) entry which is preliminary data.</text>
</comment>
<dbReference type="Pfam" id="PF02698">
    <property type="entry name" value="DUF218"/>
    <property type="match status" value="1"/>
</dbReference>
<dbReference type="GO" id="GO:0005886">
    <property type="term" value="C:plasma membrane"/>
    <property type="evidence" value="ECO:0007669"/>
    <property type="project" value="TreeGrafter"/>
</dbReference>
<dbReference type="InterPro" id="IPR003848">
    <property type="entry name" value="DUF218"/>
</dbReference>